<dbReference type="STRING" id="1943.AQJ64_39625"/>
<feature type="domain" description="RNA polymerase sigma factor 70 region 4 type 2" evidence="7">
    <location>
        <begin position="115"/>
        <end position="164"/>
    </location>
</feature>
<evidence type="ECO:0000259" key="6">
    <source>
        <dbReference type="Pfam" id="PF04542"/>
    </source>
</evidence>
<dbReference type="Gene3D" id="1.10.10.10">
    <property type="entry name" value="Winged helix-like DNA-binding domain superfamily/Winged helix DNA-binding domain"/>
    <property type="match status" value="1"/>
</dbReference>
<dbReference type="InterPro" id="IPR014284">
    <property type="entry name" value="RNA_pol_sigma-70_dom"/>
</dbReference>
<sequence>MADPHPTDPIVDAFESHRDRLRAVAYRMLGSHADAEDVVQEAWLRLSRQDTGTIDNLGGWLTTVVGRISLDVLRSGRTRPEVSLDDRLPEFTVTLDDTPAPEDLAATGDSVGLALFTVLDSLRPDERLAFVLHDVFAVPFAEIGTILGRSADAAKMLASRAHRKVRATERTASAGRQQREVVQAFLAAARDGRFEQLLRVLHPEVEFTVHTPNGTFVTLGATEVATRARVAGGAARGRAATVNGLPGVISWREDGTPLSLLAFTVTDGRITAITAVVDPAKLALLDLPAPV</sequence>
<dbReference type="SUPFAM" id="SSF88659">
    <property type="entry name" value="Sigma3 and sigma4 domains of RNA polymerase sigma factors"/>
    <property type="match status" value="1"/>
</dbReference>
<dbReference type="Proteomes" id="UP000052982">
    <property type="component" value="Unassembled WGS sequence"/>
</dbReference>
<accession>A0A101SLV6</accession>
<dbReference type="InterPro" id="IPR007627">
    <property type="entry name" value="RNA_pol_sigma70_r2"/>
</dbReference>
<evidence type="ECO:0000313" key="8">
    <source>
        <dbReference type="EMBL" id="KUN76234.1"/>
    </source>
</evidence>
<evidence type="ECO:0000256" key="3">
    <source>
        <dbReference type="ARBA" id="ARBA00023015"/>
    </source>
</evidence>
<dbReference type="InterPro" id="IPR036388">
    <property type="entry name" value="WH-like_DNA-bd_sf"/>
</dbReference>
<protein>
    <submittedName>
        <fullName evidence="8">RNA polymerase subunit sigma-70</fullName>
    </submittedName>
</protein>
<dbReference type="OrthoDB" id="3211555at2"/>
<comment type="caution">
    <text evidence="8">The sequence shown here is derived from an EMBL/GenBank/DDBJ whole genome shotgun (WGS) entry which is preliminary data.</text>
</comment>
<dbReference type="InterPro" id="IPR052704">
    <property type="entry name" value="ECF_Sigma-70_Domain"/>
</dbReference>
<evidence type="ECO:0000259" key="7">
    <source>
        <dbReference type="Pfam" id="PF08281"/>
    </source>
</evidence>
<dbReference type="NCBIfam" id="TIGR02937">
    <property type="entry name" value="sigma70-ECF"/>
    <property type="match status" value="1"/>
</dbReference>
<dbReference type="SUPFAM" id="SSF88946">
    <property type="entry name" value="Sigma2 domain of RNA polymerase sigma factors"/>
    <property type="match status" value="1"/>
</dbReference>
<dbReference type="GO" id="GO:0016987">
    <property type="term" value="F:sigma factor activity"/>
    <property type="evidence" value="ECO:0007669"/>
    <property type="project" value="UniProtKB-KW"/>
</dbReference>
<dbReference type="Gene3D" id="1.10.1740.10">
    <property type="match status" value="1"/>
</dbReference>
<proteinExistence type="inferred from homology"/>
<gene>
    <name evidence="8" type="ORF">AQJ64_39625</name>
</gene>
<keyword evidence="9" id="KW-1185">Reference proteome</keyword>
<dbReference type="SUPFAM" id="SSF54427">
    <property type="entry name" value="NTF2-like"/>
    <property type="match status" value="1"/>
</dbReference>
<reference evidence="8 9" key="1">
    <citation type="submission" date="2015-10" db="EMBL/GenBank/DDBJ databases">
        <title>Draft genome sequence of Streptomyces griseoruber DSM 40281, type strain for the species Streptomyces griseoruber.</title>
        <authorList>
            <person name="Ruckert C."/>
            <person name="Winkler A."/>
            <person name="Kalinowski J."/>
            <person name="Kampfer P."/>
            <person name="Glaeser S."/>
        </authorList>
    </citation>
    <scope>NUCLEOTIDE SEQUENCE [LARGE SCALE GENOMIC DNA]</scope>
    <source>
        <strain evidence="8 9">DSM 40281</strain>
    </source>
</reference>
<dbReference type="InterPro" id="IPR013249">
    <property type="entry name" value="RNA_pol_sigma70_r4_t2"/>
</dbReference>
<keyword evidence="5" id="KW-0804">Transcription</keyword>
<feature type="domain" description="RNA polymerase sigma-70 region 2" evidence="6">
    <location>
        <begin position="14"/>
        <end position="77"/>
    </location>
</feature>
<dbReference type="GO" id="GO:0006352">
    <property type="term" value="P:DNA-templated transcription initiation"/>
    <property type="evidence" value="ECO:0007669"/>
    <property type="project" value="InterPro"/>
</dbReference>
<dbReference type="Pfam" id="PF08281">
    <property type="entry name" value="Sigma70_r4_2"/>
    <property type="match status" value="1"/>
</dbReference>
<dbReference type="InterPro" id="IPR013324">
    <property type="entry name" value="RNA_pol_sigma_r3/r4-like"/>
</dbReference>
<evidence type="ECO:0000256" key="1">
    <source>
        <dbReference type="ARBA" id="ARBA00010641"/>
    </source>
</evidence>
<keyword evidence="4" id="KW-0731">Sigma factor</keyword>
<dbReference type="InterPro" id="IPR013325">
    <property type="entry name" value="RNA_pol_sigma_r2"/>
</dbReference>
<dbReference type="EMBL" id="LMWW01000068">
    <property type="protein sequence ID" value="KUN76234.1"/>
    <property type="molecule type" value="Genomic_DNA"/>
</dbReference>
<comment type="subunit">
    <text evidence="2">Interacts transiently with the RNA polymerase catalytic core formed by RpoA, RpoB, RpoC and RpoZ (2 alpha, 1 beta, 1 beta' and 1 omega subunit) to form the RNA polymerase holoenzyme that can initiate transcription.</text>
</comment>
<dbReference type="PANTHER" id="PTHR30173:SF43">
    <property type="entry name" value="ECF RNA POLYMERASE SIGMA FACTOR SIGI-RELATED"/>
    <property type="match status" value="1"/>
</dbReference>
<dbReference type="Pfam" id="PF04542">
    <property type="entry name" value="Sigma70_r2"/>
    <property type="match status" value="1"/>
</dbReference>
<name>A0A101SLV6_9ACTN</name>
<evidence type="ECO:0000256" key="4">
    <source>
        <dbReference type="ARBA" id="ARBA00023082"/>
    </source>
</evidence>
<dbReference type="PANTHER" id="PTHR30173">
    <property type="entry name" value="SIGMA 19 FACTOR"/>
    <property type="match status" value="1"/>
</dbReference>
<dbReference type="InterPro" id="IPR032710">
    <property type="entry name" value="NTF2-like_dom_sf"/>
</dbReference>
<evidence type="ECO:0000256" key="2">
    <source>
        <dbReference type="ARBA" id="ARBA00011344"/>
    </source>
</evidence>
<organism evidence="8 9">
    <name type="scientific">Streptomyces griseoruber</name>
    <dbReference type="NCBI Taxonomy" id="1943"/>
    <lineage>
        <taxon>Bacteria</taxon>
        <taxon>Bacillati</taxon>
        <taxon>Actinomycetota</taxon>
        <taxon>Actinomycetes</taxon>
        <taxon>Kitasatosporales</taxon>
        <taxon>Streptomycetaceae</taxon>
        <taxon>Streptomyces</taxon>
    </lineage>
</organism>
<comment type="similarity">
    <text evidence="1">Belongs to the sigma-70 factor family. ECF subfamily.</text>
</comment>
<keyword evidence="3" id="KW-0805">Transcription regulation</keyword>
<dbReference type="AlphaFoldDB" id="A0A101SLV6"/>
<evidence type="ECO:0000256" key="5">
    <source>
        <dbReference type="ARBA" id="ARBA00023163"/>
    </source>
</evidence>
<dbReference type="RefSeq" id="WP_055635327.1">
    <property type="nucleotide sequence ID" value="NZ_KQ948783.1"/>
</dbReference>
<evidence type="ECO:0000313" key="9">
    <source>
        <dbReference type="Proteomes" id="UP000052982"/>
    </source>
</evidence>
<dbReference type="Gene3D" id="3.10.450.50">
    <property type="match status" value="1"/>
</dbReference>
<dbReference type="GO" id="GO:0003677">
    <property type="term" value="F:DNA binding"/>
    <property type="evidence" value="ECO:0007669"/>
    <property type="project" value="InterPro"/>
</dbReference>